<keyword evidence="1" id="KW-0472">Membrane</keyword>
<dbReference type="Pfam" id="PF06808">
    <property type="entry name" value="DctM"/>
    <property type="match status" value="1"/>
</dbReference>
<dbReference type="PANTHER" id="PTHR43849">
    <property type="entry name" value="BLL3936 PROTEIN"/>
    <property type="match status" value="1"/>
</dbReference>
<feature type="domain" description="TRAP C4-dicarboxylate transport system permease DctM subunit" evidence="2">
    <location>
        <begin position="1"/>
        <end position="136"/>
    </location>
</feature>
<reference evidence="3" key="1">
    <citation type="journal article" date="2014" name="Front. Microbiol.">
        <title>High frequency of phylogenetically diverse reductive dehalogenase-homologous genes in deep subseafloor sedimentary metagenomes.</title>
        <authorList>
            <person name="Kawai M."/>
            <person name="Futagami T."/>
            <person name="Toyoda A."/>
            <person name="Takaki Y."/>
            <person name="Nishi S."/>
            <person name="Hori S."/>
            <person name="Arai W."/>
            <person name="Tsubouchi T."/>
            <person name="Morono Y."/>
            <person name="Uchiyama I."/>
            <person name="Ito T."/>
            <person name="Fujiyama A."/>
            <person name="Inagaki F."/>
            <person name="Takami H."/>
        </authorList>
    </citation>
    <scope>NUCLEOTIDE SEQUENCE</scope>
    <source>
        <strain evidence="3">Expedition CK06-06</strain>
    </source>
</reference>
<dbReference type="EMBL" id="BARW01001711">
    <property type="protein sequence ID" value="GAI62898.1"/>
    <property type="molecule type" value="Genomic_DNA"/>
</dbReference>
<name>X1Q3U7_9ZZZZ</name>
<dbReference type="InterPro" id="IPR010656">
    <property type="entry name" value="DctM"/>
</dbReference>
<evidence type="ECO:0000256" key="1">
    <source>
        <dbReference type="SAM" id="Phobius"/>
    </source>
</evidence>
<feature type="transmembrane region" description="Helical" evidence="1">
    <location>
        <begin position="108"/>
        <end position="129"/>
    </location>
</feature>
<sequence length="139" mass="15118">MTGVATANVYTTGSFTIPMMKKLGYRSQFAGAVEAAASTGGQYMPPIMGAAAFVMAEITRIPYIYIVMAAFPSAVLFYLAVGMMVHFEALKLGLKSVSKKERPSIKKTLHNSYLFLPIVALLFFLLRGYSPLMAAFLNS</sequence>
<evidence type="ECO:0000313" key="3">
    <source>
        <dbReference type="EMBL" id="GAI62898.1"/>
    </source>
</evidence>
<protein>
    <recommendedName>
        <fullName evidence="2">TRAP C4-dicarboxylate transport system permease DctM subunit domain-containing protein</fullName>
    </recommendedName>
</protein>
<evidence type="ECO:0000259" key="2">
    <source>
        <dbReference type="Pfam" id="PF06808"/>
    </source>
</evidence>
<organism evidence="3">
    <name type="scientific">marine sediment metagenome</name>
    <dbReference type="NCBI Taxonomy" id="412755"/>
    <lineage>
        <taxon>unclassified sequences</taxon>
        <taxon>metagenomes</taxon>
        <taxon>ecological metagenomes</taxon>
    </lineage>
</organism>
<gene>
    <name evidence="3" type="ORF">S12H4_05240</name>
</gene>
<keyword evidence="1" id="KW-1133">Transmembrane helix</keyword>
<proteinExistence type="predicted"/>
<keyword evidence="1" id="KW-0812">Transmembrane</keyword>
<comment type="caution">
    <text evidence="3">The sequence shown here is derived from an EMBL/GenBank/DDBJ whole genome shotgun (WGS) entry which is preliminary data.</text>
</comment>
<dbReference type="AlphaFoldDB" id="X1Q3U7"/>
<accession>X1Q3U7</accession>
<feature type="transmembrane region" description="Helical" evidence="1">
    <location>
        <begin position="63"/>
        <end position="87"/>
    </location>
</feature>
<dbReference type="PANTHER" id="PTHR43849:SF2">
    <property type="entry name" value="BLL3936 PROTEIN"/>
    <property type="match status" value="1"/>
</dbReference>